<dbReference type="AlphaFoldDB" id="A0A2U1A4T2"/>
<dbReference type="GO" id="GO:0008270">
    <property type="term" value="F:zinc ion binding"/>
    <property type="evidence" value="ECO:0007669"/>
    <property type="project" value="UniProtKB-KW"/>
</dbReference>
<dbReference type="PANTHER" id="PTHR24104:SF25">
    <property type="entry name" value="PROTEIN LIN-41"/>
    <property type="match status" value="1"/>
</dbReference>
<gene>
    <name evidence="2" type="ORF">C7410_14447</name>
    <name evidence="1" type="ORF">FHX59_006069</name>
</gene>
<dbReference type="PANTHER" id="PTHR24104">
    <property type="entry name" value="E3 UBIQUITIN-PROTEIN LIGASE NHLRC1-RELATED"/>
    <property type="match status" value="1"/>
</dbReference>
<dbReference type="EMBL" id="JACHVZ010000020">
    <property type="protein sequence ID" value="MBB2931598.1"/>
    <property type="molecule type" value="Genomic_DNA"/>
</dbReference>
<dbReference type="SUPFAM" id="SSF63829">
    <property type="entry name" value="Calcium-dependent phosphotriesterase"/>
    <property type="match status" value="1"/>
</dbReference>
<evidence type="ECO:0000313" key="2">
    <source>
        <dbReference type="EMBL" id="PYE13671.1"/>
    </source>
</evidence>
<organism evidence="2 3">
    <name type="scientific">Paraburkholderia silvatlantica</name>
    <dbReference type="NCBI Taxonomy" id="321895"/>
    <lineage>
        <taxon>Bacteria</taxon>
        <taxon>Pseudomonadati</taxon>
        <taxon>Pseudomonadota</taxon>
        <taxon>Betaproteobacteria</taxon>
        <taxon>Burkholderiales</taxon>
        <taxon>Burkholderiaceae</taxon>
        <taxon>Paraburkholderia</taxon>
    </lineage>
</organism>
<accession>A0A2U1A4T2</accession>
<dbReference type="Proteomes" id="UP000533533">
    <property type="component" value="Unassembled WGS sequence"/>
</dbReference>
<dbReference type="Proteomes" id="UP000247772">
    <property type="component" value="Unassembled WGS sequence"/>
</dbReference>
<evidence type="ECO:0000313" key="4">
    <source>
        <dbReference type="Proteomes" id="UP000533533"/>
    </source>
</evidence>
<comment type="caution">
    <text evidence="2">The sequence shown here is derived from an EMBL/GenBank/DDBJ whole genome shotgun (WGS) entry which is preliminary data.</text>
</comment>
<evidence type="ECO:0000313" key="1">
    <source>
        <dbReference type="EMBL" id="MBB2931598.1"/>
    </source>
</evidence>
<name>A0A2U1A4T2_9BURK</name>
<protein>
    <submittedName>
        <fullName evidence="2">Sugar lactone lactonase YvrE</fullName>
    </submittedName>
</protein>
<dbReference type="EMBL" id="QJSQ01000044">
    <property type="protein sequence ID" value="PYE13671.1"/>
    <property type="molecule type" value="Genomic_DNA"/>
</dbReference>
<keyword evidence="4" id="KW-1185">Reference proteome</keyword>
<proteinExistence type="predicted"/>
<evidence type="ECO:0000313" key="3">
    <source>
        <dbReference type="Proteomes" id="UP000247772"/>
    </source>
</evidence>
<dbReference type="InterPro" id="IPR050952">
    <property type="entry name" value="TRIM-NHL_E3_ligases"/>
</dbReference>
<sequence length="365" mass="38823">MVTPTSIFTRWSLPCRKPSPMPLRRFRSSLVSILFSVAAISVNLSARAQELFIGDAGNSTIQEFNGSSGAYRGTFVTSGSSGLSGPAGMIYTDGELVVVNQNVNLPLSGEIFRFDGKTGMFLGKLVSASDVNAPYAPRGIVRGGPDNVFYVADVGSDCSSQGDIKLYNDAGAFLGNLDRSKFTGGFFPRGLVFGPDGLLYVSVFGCPYADSPNRLVGYVLRFNATTKAFVDVFASNQSIPDLHRPEGLVFDKEGNLWVTGFRATTSDSDKVLKLNGKTGALLDELVLSTPPAPRAYAQAIIFGPGNRLYVPIMGGDATTAGELRRCNVKTKVCDVVAPAGNPLQGPFYLIFKNSNPAMLGYGGSD</sequence>
<dbReference type="Gene3D" id="2.120.10.30">
    <property type="entry name" value="TolB, C-terminal domain"/>
    <property type="match status" value="1"/>
</dbReference>
<dbReference type="RefSeq" id="WP_133253708.1">
    <property type="nucleotide sequence ID" value="NZ_JACHVZ010000020.1"/>
</dbReference>
<dbReference type="OrthoDB" id="2806980at2"/>
<dbReference type="InterPro" id="IPR011042">
    <property type="entry name" value="6-blade_b-propeller_TolB-like"/>
</dbReference>
<reference evidence="2 3" key="1">
    <citation type="submission" date="2018-06" db="EMBL/GenBank/DDBJ databases">
        <title>Genomic Encyclopedia of Type Strains, Phase IV (KMG-V): Genome sequencing to study the core and pangenomes of soil and plant-associated prokaryotes.</title>
        <authorList>
            <person name="Whitman W."/>
        </authorList>
    </citation>
    <scope>NUCLEOTIDE SEQUENCE [LARGE SCALE GENOMIC DNA]</scope>
    <source>
        <strain evidence="2 3">SRCL-318</strain>
        <strain evidence="1 4">SRMrh-85</strain>
    </source>
</reference>